<organism evidence="6 7">
    <name type="scientific">Larinioides sclopetarius</name>
    <dbReference type="NCBI Taxonomy" id="280406"/>
    <lineage>
        <taxon>Eukaryota</taxon>
        <taxon>Metazoa</taxon>
        <taxon>Ecdysozoa</taxon>
        <taxon>Arthropoda</taxon>
        <taxon>Chelicerata</taxon>
        <taxon>Arachnida</taxon>
        <taxon>Araneae</taxon>
        <taxon>Araneomorphae</taxon>
        <taxon>Entelegynae</taxon>
        <taxon>Araneoidea</taxon>
        <taxon>Araneidae</taxon>
        <taxon>Larinioides</taxon>
    </lineage>
</organism>
<keyword evidence="7" id="KW-1185">Reference proteome</keyword>
<feature type="region of interest" description="Disordered" evidence="4">
    <location>
        <begin position="1"/>
        <end position="33"/>
    </location>
</feature>
<sequence>MAGKKKNADFRKQKLRVGKTLPKGRNETKTSFETRKINVPVQKEKVGEPTLKELLSFKDSSNVKTKFEALRRLLKFVSANEDSLYMFFLDVLKSMGKILLDSDPAIRSEAISVLGQCAELLTDTQLKSFVVPLTTHLNCMMTHPSFSVRRDSLKFLDVLLKSHPSVTCQSFEILFNLLNLISSKEKGSRNQGAKKICDHYSSKISAEEWRMEVLKRVLNFFDRIVSEKNSSKIVSNDQREVHWDAKEALYLPLYLNGGVEPAKFDYSLFSSVNLEGSDSKNFKQFINELISVLSAILKGFPQNGSFSEADINYFSIITQILCFIGEWAIENLDLDYDLNRTQNLISTCCQLLSGFPYSLQSLPRYAKIEKVECMELNMEICYFYCMCSRLSDNPEKLYLNAWKNIKLYLASVFCVSGAKLNDKSISLALKITRVMIQCKNLDESAKEGMLVALMGTLHTNKFSSAANDLYTFFMELSLDYDYKNLVASSAMREWFQRLIESLIFMMESKAFVPNYLNYIKQVCARRNHHFMQELNSLNSEKFIELLKFGDEDFQFTIIHLIVSLDQISPDFLQDLAENIRDGTFSLKTASRLIRMLHSSNFPISVSDFQDLVSHLLIK</sequence>
<feature type="domain" description="Pre-rRNA-processing protein Ipi1 N-terminal" evidence="5">
    <location>
        <begin position="125"/>
        <end position="220"/>
    </location>
</feature>
<evidence type="ECO:0000259" key="5">
    <source>
        <dbReference type="Pfam" id="PF12333"/>
    </source>
</evidence>
<dbReference type="EMBL" id="CAXIEN010000014">
    <property type="protein sequence ID" value="CAL1264579.1"/>
    <property type="molecule type" value="Genomic_DNA"/>
</dbReference>
<dbReference type="InterPro" id="IPR024679">
    <property type="entry name" value="Ipi1_N"/>
</dbReference>
<dbReference type="InterPro" id="IPR016024">
    <property type="entry name" value="ARM-type_fold"/>
</dbReference>
<dbReference type="GO" id="GO:0005634">
    <property type="term" value="C:nucleus"/>
    <property type="evidence" value="ECO:0007669"/>
    <property type="project" value="UniProtKB-SubCell"/>
</dbReference>
<dbReference type="InterPro" id="IPR011989">
    <property type="entry name" value="ARM-like"/>
</dbReference>
<name>A0AAV1Z2R1_9ARAC</name>
<comment type="similarity">
    <text evidence="2">Belongs to the IPI1/TEX10 family.</text>
</comment>
<feature type="compositionally biased region" description="Basic and acidic residues" evidence="4">
    <location>
        <begin position="24"/>
        <end position="33"/>
    </location>
</feature>
<comment type="caution">
    <text evidence="6">The sequence shown here is derived from an EMBL/GenBank/DDBJ whole genome shotgun (WGS) entry which is preliminary data.</text>
</comment>
<proteinExistence type="inferred from homology"/>
<evidence type="ECO:0000313" key="7">
    <source>
        <dbReference type="Proteomes" id="UP001497382"/>
    </source>
</evidence>
<comment type="subcellular location">
    <subcellularLocation>
        <location evidence="1">Nucleus</location>
    </subcellularLocation>
</comment>
<feature type="compositionally biased region" description="Basic and acidic residues" evidence="4">
    <location>
        <begin position="1"/>
        <end position="12"/>
    </location>
</feature>
<evidence type="ECO:0000313" key="6">
    <source>
        <dbReference type="EMBL" id="CAL1264579.1"/>
    </source>
</evidence>
<evidence type="ECO:0000256" key="1">
    <source>
        <dbReference type="ARBA" id="ARBA00004123"/>
    </source>
</evidence>
<dbReference type="PANTHER" id="PTHR16056:SF2">
    <property type="entry name" value="TESTIS-EXPRESSED PROTEIN 10"/>
    <property type="match status" value="1"/>
</dbReference>
<dbReference type="Pfam" id="PF12333">
    <property type="entry name" value="Ipi1_N"/>
    <property type="match status" value="1"/>
</dbReference>
<gene>
    <name evidence="6" type="ORF">LARSCL_LOCUS2078</name>
</gene>
<accession>A0AAV1Z2R1</accession>
<keyword evidence="3" id="KW-0539">Nucleus</keyword>
<dbReference type="PANTHER" id="PTHR16056">
    <property type="entry name" value="REGULATOR OF MICROTUBULE DYNAMICS PROTEIN"/>
    <property type="match status" value="1"/>
</dbReference>
<dbReference type="SUPFAM" id="SSF48371">
    <property type="entry name" value="ARM repeat"/>
    <property type="match status" value="1"/>
</dbReference>
<protein>
    <recommendedName>
        <fullName evidence="5">Pre-rRNA-processing protein Ipi1 N-terminal domain-containing protein</fullName>
    </recommendedName>
</protein>
<reference evidence="6 7" key="1">
    <citation type="submission" date="2024-04" db="EMBL/GenBank/DDBJ databases">
        <authorList>
            <person name="Rising A."/>
            <person name="Reimegard J."/>
            <person name="Sonavane S."/>
            <person name="Akerstrom W."/>
            <person name="Nylinder S."/>
            <person name="Hedman E."/>
            <person name="Kallberg Y."/>
        </authorList>
    </citation>
    <scope>NUCLEOTIDE SEQUENCE [LARGE SCALE GENOMIC DNA]</scope>
</reference>
<evidence type="ECO:0000256" key="3">
    <source>
        <dbReference type="ARBA" id="ARBA00023242"/>
    </source>
</evidence>
<evidence type="ECO:0000256" key="4">
    <source>
        <dbReference type="SAM" id="MobiDB-lite"/>
    </source>
</evidence>
<dbReference type="Proteomes" id="UP001497382">
    <property type="component" value="Unassembled WGS sequence"/>
</dbReference>
<evidence type="ECO:0000256" key="2">
    <source>
        <dbReference type="ARBA" id="ARBA00006427"/>
    </source>
</evidence>
<dbReference type="Gene3D" id="1.25.10.10">
    <property type="entry name" value="Leucine-rich Repeat Variant"/>
    <property type="match status" value="1"/>
</dbReference>
<dbReference type="AlphaFoldDB" id="A0AAV1Z2R1"/>